<dbReference type="PANTHER" id="PTHR46429">
    <property type="entry name" value="23S RRNA (GUANOSINE-2'-O-)-METHYLTRANSFERASE RLMB"/>
    <property type="match status" value="1"/>
</dbReference>
<dbReference type="Gene3D" id="3.40.1280.10">
    <property type="match status" value="1"/>
</dbReference>
<comment type="subcellular location">
    <subcellularLocation>
        <location evidence="6">Cytoplasm</location>
    </subcellularLocation>
</comment>
<dbReference type="EMBL" id="QTSU01000001">
    <property type="protein sequence ID" value="RDZ28996.1"/>
    <property type="molecule type" value="Genomic_DNA"/>
</dbReference>
<keyword evidence="2 6" id="KW-0698">rRNA processing</keyword>
<evidence type="ECO:0000259" key="7">
    <source>
        <dbReference type="SMART" id="SM00967"/>
    </source>
</evidence>
<evidence type="ECO:0000256" key="4">
    <source>
        <dbReference type="ARBA" id="ARBA00022679"/>
    </source>
</evidence>
<dbReference type="Proteomes" id="UP000264492">
    <property type="component" value="Unassembled WGS sequence"/>
</dbReference>
<evidence type="ECO:0000256" key="3">
    <source>
        <dbReference type="ARBA" id="ARBA00022603"/>
    </source>
</evidence>
<dbReference type="OrthoDB" id="9785673at2"/>
<dbReference type="SUPFAM" id="SSF75217">
    <property type="entry name" value="alpha/beta knot"/>
    <property type="match status" value="1"/>
</dbReference>
<dbReference type="NCBIfam" id="TIGR00186">
    <property type="entry name" value="rRNA_methyl_3"/>
    <property type="match status" value="1"/>
</dbReference>
<keyword evidence="9" id="KW-1185">Reference proteome</keyword>
<sequence>MSQKQWIAGINAVSAAIEHDADNVREVLIEAGAKNPRLAEIESNARRAGIDVRRVAGQALDGVAGGLRHQGAVARYAAAKTWGESELQGLVEGAEGRALVLVLDGVQDPHNLGACLRSAAAAGVTVVIIPKDRAVQINATVRKTSAGAADSIPIIPVTNLARSLRELQQLGVWLYGLAGEAEASLYDLDLRGNVGLVLGGEADGLRRLTRENCDQLVKIPMPGGAAEGAAVESLNVSVAAGVTLFEAVRQRSR</sequence>
<keyword evidence="5 6" id="KW-0949">S-adenosyl-L-methionine</keyword>
<dbReference type="RefSeq" id="WP_115858430.1">
    <property type="nucleotide sequence ID" value="NZ_QTSU01000001.1"/>
</dbReference>
<comment type="catalytic activity">
    <reaction evidence="6">
        <text>guanosine(2251) in 23S rRNA + S-adenosyl-L-methionine = 2'-O-methylguanosine(2251) in 23S rRNA + S-adenosyl-L-homocysteine + H(+)</text>
        <dbReference type="Rhea" id="RHEA:24140"/>
        <dbReference type="Rhea" id="RHEA-COMP:10239"/>
        <dbReference type="Rhea" id="RHEA-COMP:10241"/>
        <dbReference type="ChEBI" id="CHEBI:15378"/>
        <dbReference type="ChEBI" id="CHEBI:57856"/>
        <dbReference type="ChEBI" id="CHEBI:59789"/>
        <dbReference type="ChEBI" id="CHEBI:74269"/>
        <dbReference type="ChEBI" id="CHEBI:74445"/>
        <dbReference type="EC" id="2.1.1.185"/>
    </reaction>
</comment>
<dbReference type="Pfam" id="PF08032">
    <property type="entry name" value="SpoU_sub_bind"/>
    <property type="match status" value="1"/>
</dbReference>
<name>A0A371K4Z1_9GAMM</name>
<dbReference type="EC" id="2.1.1.185" evidence="6"/>
<evidence type="ECO:0000313" key="9">
    <source>
        <dbReference type="Proteomes" id="UP000264492"/>
    </source>
</evidence>
<dbReference type="InterPro" id="IPR029026">
    <property type="entry name" value="tRNA_m1G_MTases_N"/>
</dbReference>
<comment type="caution">
    <text evidence="8">The sequence shown here is derived from an EMBL/GenBank/DDBJ whole genome shotgun (WGS) entry which is preliminary data.</text>
</comment>
<dbReference type="InterPro" id="IPR024915">
    <property type="entry name" value="23S_rRNA_MeTrfase_RlmB"/>
</dbReference>
<dbReference type="CDD" id="cd18103">
    <property type="entry name" value="SpoU-like_RlmB"/>
    <property type="match status" value="1"/>
</dbReference>
<proteinExistence type="inferred from homology"/>
<reference evidence="8 9" key="1">
    <citation type="submission" date="2018-08" db="EMBL/GenBank/DDBJ databases">
        <title>Lysobacter sp. zong2l5, whole genome shotgun sequence.</title>
        <authorList>
            <person name="Zhang X."/>
            <person name="Feng G."/>
            <person name="Zhu H."/>
        </authorList>
    </citation>
    <scope>NUCLEOTIDE SEQUENCE [LARGE SCALE GENOMIC DNA]</scope>
    <source>
        <strain evidence="9">zong2l5</strain>
    </source>
</reference>
<accession>A0A371K4Z1</accession>
<feature type="binding site" evidence="6">
    <location>
        <position position="219"/>
    </location>
    <ligand>
        <name>S-adenosyl-L-methionine</name>
        <dbReference type="ChEBI" id="CHEBI:59789"/>
    </ligand>
</feature>
<dbReference type="InterPro" id="IPR001537">
    <property type="entry name" value="SpoU_MeTrfase"/>
</dbReference>
<evidence type="ECO:0000256" key="1">
    <source>
        <dbReference type="ARBA" id="ARBA00022490"/>
    </source>
</evidence>
<dbReference type="GO" id="GO:0070039">
    <property type="term" value="F:rRNA (guanosine-2'-O-)-methyltransferase activity"/>
    <property type="evidence" value="ECO:0007669"/>
    <property type="project" value="UniProtKB-UniRule"/>
</dbReference>
<dbReference type="GO" id="GO:0003723">
    <property type="term" value="F:RNA binding"/>
    <property type="evidence" value="ECO:0007669"/>
    <property type="project" value="InterPro"/>
</dbReference>
<keyword evidence="4 6" id="KW-0808">Transferase</keyword>
<evidence type="ECO:0000313" key="8">
    <source>
        <dbReference type="EMBL" id="RDZ28996.1"/>
    </source>
</evidence>
<keyword evidence="1 6" id="KW-0963">Cytoplasm</keyword>
<dbReference type="SUPFAM" id="SSF55315">
    <property type="entry name" value="L30e-like"/>
    <property type="match status" value="1"/>
</dbReference>
<gene>
    <name evidence="6" type="primary">rlmB</name>
    <name evidence="8" type="ORF">DX914_07815</name>
</gene>
<dbReference type="PANTHER" id="PTHR46429:SF1">
    <property type="entry name" value="23S RRNA (GUANOSINE-2'-O-)-METHYLTRANSFERASE RLMB"/>
    <property type="match status" value="1"/>
</dbReference>
<organism evidence="8 9">
    <name type="scientific">Lysobacter silvisoli</name>
    <dbReference type="NCBI Taxonomy" id="2293254"/>
    <lineage>
        <taxon>Bacteria</taxon>
        <taxon>Pseudomonadati</taxon>
        <taxon>Pseudomonadota</taxon>
        <taxon>Gammaproteobacteria</taxon>
        <taxon>Lysobacterales</taxon>
        <taxon>Lysobacteraceae</taxon>
        <taxon>Lysobacter</taxon>
    </lineage>
</organism>
<evidence type="ECO:0000256" key="6">
    <source>
        <dbReference type="HAMAP-Rule" id="MF_01887"/>
    </source>
</evidence>
<feature type="domain" description="RNA 2-O ribose methyltransferase substrate binding" evidence="7">
    <location>
        <begin position="6"/>
        <end position="82"/>
    </location>
</feature>
<keyword evidence="3 6" id="KW-0489">Methyltransferase</keyword>
<dbReference type="InterPro" id="IPR013123">
    <property type="entry name" value="SpoU_subst-bd"/>
</dbReference>
<dbReference type="AlphaFoldDB" id="A0A371K4Z1"/>
<dbReference type="InterPro" id="IPR029028">
    <property type="entry name" value="Alpha/beta_knot_MTases"/>
</dbReference>
<dbReference type="InterPro" id="IPR004441">
    <property type="entry name" value="rRNA_MeTrfase_TrmH"/>
</dbReference>
<feature type="binding site" evidence="6">
    <location>
        <position position="199"/>
    </location>
    <ligand>
        <name>S-adenosyl-L-methionine</name>
        <dbReference type="ChEBI" id="CHEBI:59789"/>
    </ligand>
</feature>
<comment type="similarity">
    <text evidence="6">Belongs to the class IV-like SAM-binding methyltransferase superfamily. RNA methyltransferase TrmH family. RlmB subfamily.</text>
</comment>
<dbReference type="GO" id="GO:0005829">
    <property type="term" value="C:cytosol"/>
    <property type="evidence" value="ECO:0007669"/>
    <property type="project" value="TreeGrafter"/>
</dbReference>
<dbReference type="HAMAP" id="MF_01887">
    <property type="entry name" value="23SrRNA_methyltr_B"/>
    <property type="match status" value="1"/>
</dbReference>
<evidence type="ECO:0000256" key="5">
    <source>
        <dbReference type="ARBA" id="ARBA00022691"/>
    </source>
</evidence>
<evidence type="ECO:0000256" key="2">
    <source>
        <dbReference type="ARBA" id="ARBA00022552"/>
    </source>
</evidence>
<protein>
    <recommendedName>
        <fullName evidence="6">23S rRNA (guanosine-2'-O-)-methyltransferase RlmB</fullName>
        <ecNumber evidence="6">2.1.1.185</ecNumber>
    </recommendedName>
    <alternativeName>
        <fullName evidence="6">23S rRNA (guanosine2251 2'-O)-methyltransferase</fullName>
    </alternativeName>
    <alternativeName>
        <fullName evidence="6">23S rRNA Gm2251 2'-O-methyltransferase</fullName>
    </alternativeName>
</protein>
<dbReference type="SMART" id="SM00967">
    <property type="entry name" value="SpoU_sub_bind"/>
    <property type="match status" value="1"/>
</dbReference>
<dbReference type="InterPro" id="IPR029064">
    <property type="entry name" value="Ribosomal_eL30-like_sf"/>
</dbReference>
<comment type="function">
    <text evidence="6">Specifically methylates the ribose of guanosine 2251 in 23S rRNA.</text>
</comment>
<feature type="binding site" evidence="6">
    <location>
        <position position="234"/>
    </location>
    <ligand>
        <name>S-adenosyl-L-methionine</name>
        <dbReference type="ChEBI" id="CHEBI:59789"/>
    </ligand>
</feature>
<dbReference type="Gene3D" id="3.30.1330.30">
    <property type="match status" value="1"/>
</dbReference>
<dbReference type="Pfam" id="PF00588">
    <property type="entry name" value="SpoU_methylase"/>
    <property type="match status" value="1"/>
</dbReference>